<feature type="signal peptide" evidence="2">
    <location>
        <begin position="1"/>
        <end position="18"/>
    </location>
</feature>
<dbReference type="GO" id="GO:0009277">
    <property type="term" value="C:fungal-type cell wall"/>
    <property type="evidence" value="ECO:0007669"/>
    <property type="project" value="InterPro"/>
</dbReference>
<dbReference type="GeneID" id="81389882"/>
<keyword evidence="2" id="KW-0732">Signal</keyword>
<accession>A0A9W9G933</accession>
<keyword evidence="4" id="KW-1185">Reference proteome</keyword>
<evidence type="ECO:0000256" key="1">
    <source>
        <dbReference type="ARBA" id="ARBA00023157"/>
    </source>
</evidence>
<dbReference type="Pfam" id="PF01185">
    <property type="entry name" value="Hydrophobin"/>
    <property type="match status" value="1"/>
</dbReference>
<dbReference type="RefSeq" id="XP_056515564.1">
    <property type="nucleotide sequence ID" value="XM_056650714.1"/>
</dbReference>
<evidence type="ECO:0000313" key="3">
    <source>
        <dbReference type="EMBL" id="KAJ5114371.1"/>
    </source>
</evidence>
<comment type="subcellular location">
    <subcellularLocation>
        <location evidence="2">Secreted</location>
        <location evidence="2">Cell wall</location>
    </subcellularLocation>
</comment>
<keyword evidence="2" id="KW-0134">Cell wall</keyword>
<dbReference type="InterPro" id="IPR001338">
    <property type="entry name" value="Class_I_Hydrophobin"/>
</dbReference>
<keyword evidence="1 2" id="KW-1015">Disulfide bond</keyword>
<organism evidence="3 4">
    <name type="scientific">Penicillium alfredii</name>
    <dbReference type="NCBI Taxonomy" id="1506179"/>
    <lineage>
        <taxon>Eukaryota</taxon>
        <taxon>Fungi</taxon>
        <taxon>Dikarya</taxon>
        <taxon>Ascomycota</taxon>
        <taxon>Pezizomycotina</taxon>
        <taxon>Eurotiomycetes</taxon>
        <taxon>Eurotiomycetidae</taxon>
        <taxon>Eurotiales</taxon>
        <taxon>Aspergillaceae</taxon>
        <taxon>Penicillium</taxon>
    </lineage>
</organism>
<reference evidence="3" key="1">
    <citation type="submission" date="2022-11" db="EMBL/GenBank/DDBJ databases">
        <authorList>
            <person name="Petersen C."/>
        </authorList>
    </citation>
    <scope>NUCLEOTIDE SEQUENCE</scope>
    <source>
        <strain evidence="3">IBT 34128</strain>
    </source>
</reference>
<evidence type="ECO:0000256" key="2">
    <source>
        <dbReference type="RuleBase" id="RU365009"/>
    </source>
</evidence>
<dbReference type="CDD" id="cd23507">
    <property type="entry name" value="hydrophobin_I"/>
    <property type="match status" value="1"/>
</dbReference>
<keyword evidence="2" id="KW-0964">Secreted</keyword>
<sequence length="135" mass="13730">MRLSIFSVLAIGAGMVSAIPQPANSLASPVKRANSTLESHAQTVSSQVKGQKAQTLSQGSECIGGPICCSSLTTPLDHIVDPILKDLGIDAAEIVGSVGLLCDPYVADTCDSEPQCCTELNLLGGTLALGCSASK</sequence>
<dbReference type="AlphaFoldDB" id="A0A9W9G933"/>
<protein>
    <recommendedName>
        <fullName evidence="2">Hydrophobin</fullName>
    </recommendedName>
</protein>
<gene>
    <name evidence="3" type="ORF">NUU61_000130</name>
</gene>
<comment type="caution">
    <text evidence="3">The sequence shown here is derived from an EMBL/GenBank/DDBJ whole genome shotgun (WGS) entry which is preliminary data.</text>
</comment>
<dbReference type="GO" id="GO:0005199">
    <property type="term" value="F:structural constituent of cell wall"/>
    <property type="evidence" value="ECO:0007669"/>
    <property type="project" value="InterPro"/>
</dbReference>
<evidence type="ECO:0000313" key="4">
    <source>
        <dbReference type="Proteomes" id="UP001141434"/>
    </source>
</evidence>
<proteinExistence type="inferred from homology"/>
<dbReference type="OrthoDB" id="4225815at2759"/>
<reference evidence="3" key="2">
    <citation type="journal article" date="2023" name="IMA Fungus">
        <title>Comparative genomic study of the Penicillium genus elucidates a diverse pangenome and 15 lateral gene transfer events.</title>
        <authorList>
            <person name="Petersen C."/>
            <person name="Sorensen T."/>
            <person name="Nielsen M.R."/>
            <person name="Sondergaard T.E."/>
            <person name="Sorensen J.L."/>
            <person name="Fitzpatrick D.A."/>
            <person name="Frisvad J.C."/>
            <person name="Nielsen K.L."/>
        </authorList>
    </citation>
    <scope>NUCLEOTIDE SEQUENCE</scope>
    <source>
        <strain evidence="3">IBT 34128</strain>
    </source>
</reference>
<dbReference type="Proteomes" id="UP001141434">
    <property type="component" value="Unassembled WGS sequence"/>
</dbReference>
<comment type="similarity">
    <text evidence="2">Belongs to the fungal hydrophobin family.</text>
</comment>
<dbReference type="EMBL" id="JAPMSZ010000001">
    <property type="protein sequence ID" value="KAJ5114371.1"/>
    <property type="molecule type" value="Genomic_DNA"/>
</dbReference>
<feature type="chain" id="PRO_5041015404" description="Hydrophobin" evidence="2">
    <location>
        <begin position="19"/>
        <end position="135"/>
    </location>
</feature>
<name>A0A9W9G933_9EURO</name>